<organism evidence="1 2">
    <name type="scientific">Asticcacaulis taihuensis</name>
    <dbReference type="NCBI Taxonomy" id="260084"/>
    <lineage>
        <taxon>Bacteria</taxon>
        <taxon>Pseudomonadati</taxon>
        <taxon>Pseudomonadota</taxon>
        <taxon>Alphaproteobacteria</taxon>
        <taxon>Caulobacterales</taxon>
        <taxon>Caulobacteraceae</taxon>
        <taxon>Asticcacaulis</taxon>
    </lineage>
</organism>
<keyword evidence="2" id="KW-1185">Reference proteome</keyword>
<dbReference type="RefSeq" id="WP_181444850.1">
    <property type="nucleotide sequence ID" value="NZ_CBCRYE010000001.1"/>
</dbReference>
<dbReference type="STRING" id="260084.SAMN02927928_0790"/>
<proteinExistence type="predicted"/>
<dbReference type="Proteomes" id="UP000199150">
    <property type="component" value="Unassembled WGS sequence"/>
</dbReference>
<reference evidence="2" key="1">
    <citation type="submission" date="2016-10" db="EMBL/GenBank/DDBJ databases">
        <authorList>
            <person name="Varghese N."/>
            <person name="Submissions S."/>
        </authorList>
    </citation>
    <scope>NUCLEOTIDE SEQUENCE [LARGE SCALE GENOMIC DNA]</scope>
    <source>
        <strain evidence="2">CGMCC 1.3431</strain>
    </source>
</reference>
<sequence length="64" mass="7247">MVKKPVFEIILVLIARKADHSPRLELKGEDSALFETQHPHGTEADQFTVGDALKLRPERVYAYA</sequence>
<protein>
    <submittedName>
        <fullName evidence="1">Uncharacterized protein</fullName>
    </submittedName>
</protein>
<gene>
    <name evidence="1" type="ORF">SAMN02927928_0790</name>
</gene>
<dbReference type="EMBL" id="FMTS01000001">
    <property type="protein sequence ID" value="SCW37659.1"/>
    <property type="molecule type" value="Genomic_DNA"/>
</dbReference>
<dbReference type="AlphaFoldDB" id="A0A1G4Q0F3"/>
<accession>A0A1G4Q0F3</accession>
<evidence type="ECO:0000313" key="2">
    <source>
        <dbReference type="Proteomes" id="UP000199150"/>
    </source>
</evidence>
<name>A0A1G4Q0F3_9CAUL</name>
<evidence type="ECO:0000313" key="1">
    <source>
        <dbReference type="EMBL" id="SCW37659.1"/>
    </source>
</evidence>